<dbReference type="KEGG" id="hyj:FHG12_17875"/>
<evidence type="ECO:0000256" key="6">
    <source>
        <dbReference type="ARBA" id="ARBA00022556"/>
    </source>
</evidence>
<dbReference type="GO" id="GO:0005886">
    <property type="term" value="C:plasma membrane"/>
    <property type="evidence" value="ECO:0007669"/>
    <property type="project" value="TreeGrafter"/>
</dbReference>
<evidence type="ECO:0000256" key="10">
    <source>
        <dbReference type="ARBA" id="ARBA00022840"/>
    </source>
</evidence>
<keyword evidence="10 13" id="KW-0067">ATP-binding</keyword>
<keyword evidence="8 13" id="KW-0547">Nucleotide-binding</keyword>
<dbReference type="UniPathway" id="UPA00359">
    <property type="reaction ID" value="UER00482"/>
</dbReference>
<organism evidence="14 15">
    <name type="scientific">Hymenobacter jejuensis</name>
    <dbReference type="NCBI Taxonomy" id="2502781"/>
    <lineage>
        <taxon>Bacteria</taxon>
        <taxon>Pseudomonadati</taxon>
        <taxon>Bacteroidota</taxon>
        <taxon>Cytophagia</taxon>
        <taxon>Cytophagales</taxon>
        <taxon>Hymenobacteraceae</taxon>
        <taxon>Hymenobacter</taxon>
    </lineage>
</organism>
<dbReference type="HAMAP" id="MF_00409">
    <property type="entry name" value="LpxK"/>
    <property type="match status" value="1"/>
</dbReference>
<evidence type="ECO:0000256" key="5">
    <source>
        <dbReference type="ARBA" id="ARBA00022516"/>
    </source>
</evidence>
<dbReference type="PANTHER" id="PTHR42724:SF1">
    <property type="entry name" value="TETRAACYLDISACCHARIDE 4'-KINASE, MITOCHONDRIAL-RELATED"/>
    <property type="match status" value="1"/>
</dbReference>
<evidence type="ECO:0000256" key="8">
    <source>
        <dbReference type="ARBA" id="ARBA00022741"/>
    </source>
</evidence>
<evidence type="ECO:0000256" key="7">
    <source>
        <dbReference type="ARBA" id="ARBA00022679"/>
    </source>
</evidence>
<feature type="binding site" evidence="13">
    <location>
        <begin position="48"/>
        <end position="55"/>
    </location>
    <ligand>
        <name>ATP</name>
        <dbReference type="ChEBI" id="CHEBI:30616"/>
    </ligand>
</feature>
<evidence type="ECO:0000256" key="13">
    <source>
        <dbReference type="HAMAP-Rule" id="MF_00409"/>
    </source>
</evidence>
<dbReference type="RefSeq" id="WP_139517023.1">
    <property type="nucleotide sequence ID" value="NZ_CP040896.1"/>
</dbReference>
<dbReference type="Pfam" id="PF02606">
    <property type="entry name" value="LpxK"/>
    <property type="match status" value="1"/>
</dbReference>
<dbReference type="NCBIfam" id="TIGR00682">
    <property type="entry name" value="lpxK"/>
    <property type="match status" value="1"/>
</dbReference>
<keyword evidence="5 13" id="KW-0444">Lipid biosynthesis</keyword>
<keyword evidence="11 13" id="KW-0443">Lipid metabolism</keyword>
<dbReference type="GO" id="GO:0009029">
    <property type="term" value="F:lipid-A 4'-kinase activity"/>
    <property type="evidence" value="ECO:0007669"/>
    <property type="project" value="UniProtKB-UniRule"/>
</dbReference>
<keyword evidence="6 13" id="KW-0441">Lipid A biosynthesis</keyword>
<evidence type="ECO:0000256" key="2">
    <source>
        <dbReference type="ARBA" id="ARBA00004870"/>
    </source>
</evidence>
<dbReference type="OrthoDB" id="9766423at2"/>
<name>A0A5B8A3Y3_9BACT</name>
<sequence length="352" mass="38534">MPHPLAFLLLPFAWLYAGVLAVRNWLYDAGVKPVAAFAVPVISIGNLRVGGTGKTPHVAWLVAQLLARGERPAIVSRGYGRRTRGFQLADATATAASIGDEPLQHFQDFRGAVPVAVAENRGEGIVQILDNQLNITAIVLDDAYQHRRVRPALNILLTEQQRPFYQDFVLPAGRLRESRRGARRANVIVVTKCEPSLGEIRRQEITRAIRRYARPHTPVLFSTYVYGEPVPVNKAAAPPAGPEIVLLTGIAQPGPLREHLLGAGYTIVHHAAFPDHHAFSAAEITDVARQLQPGQSVFTTQKDATRLLDPTLQAVVTPLPVFYIPIEVQFLADGAARLQELLTPLFQPQAVV</sequence>
<comment type="function">
    <text evidence="1 13">Transfers the gamma-phosphate of ATP to the 4'-position of a tetraacyldisaccharide 1-phosphate intermediate (termed DS-1-P) to form tetraacyldisaccharide 1,4'-bis-phosphate (lipid IVA).</text>
</comment>
<gene>
    <name evidence="13 14" type="primary">lpxK</name>
    <name evidence="14" type="ORF">FHG12_17875</name>
</gene>
<proteinExistence type="inferred from homology"/>
<keyword evidence="7 13" id="KW-0808">Transferase</keyword>
<evidence type="ECO:0000256" key="11">
    <source>
        <dbReference type="ARBA" id="ARBA00023098"/>
    </source>
</evidence>
<comment type="similarity">
    <text evidence="13">Belongs to the LpxK family.</text>
</comment>
<evidence type="ECO:0000256" key="3">
    <source>
        <dbReference type="ARBA" id="ARBA00012071"/>
    </source>
</evidence>
<dbReference type="Proteomes" id="UP000305398">
    <property type="component" value="Chromosome"/>
</dbReference>
<evidence type="ECO:0000256" key="1">
    <source>
        <dbReference type="ARBA" id="ARBA00002274"/>
    </source>
</evidence>
<dbReference type="AlphaFoldDB" id="A0A5B8A3Y3"/>
<reference evidence="14 15" key="1">
    <citation type="submission" date="2019-06" db="EMBL/GenBank/DDBJ databases">
        <authorList>
            <person name="Srinivasan S."/>
        </authorList>
    </citation>
    <scope>NUCLEOTIDE SEQUENCE [LARGE SCALE GENOMIC DNA]</scope>
    <source>
        <strain evidence="14 15">17J68-5</strain>
    </source>
</reference>
<comment type="catalytic activity">
    <reaction evidence="13">
        <text>a lipid A disaccharide + ATP = a lipid IVA + ADP + H(+)</text>
        <dbReference type="Rhea" id="RHEA:67840"/>
        <dbReference type="ChEBI" id="CHEBI:15378"/>
        <dbReference type="ChEBI" id="CHEBI:30616"/>
        <dbReference type="ChEBI" id="CHEBI:176343"/>
        <dbReference type="ChEBI" id="CHEBI:176425"/>
        <dbReference type="ChEBI" id="CHEBI:456216"/>
        <dbReference type="EC" id="2.7.1.130"/>
    </reaction>
</comment>
<accession>A0A5B8A3Y3</accession>
<evidence type="ECO:0000256" key="9">
    <source>
        <dbReference type="ARBA" id="ARBA00022777"/>
    </source>
</evidence>
<keyword evidence="9 13" id="KW-0418">Kinase</keyword>
<dbReference type="GO" id="GO:0009244">
    <property type="term" value="P:lipopolysaccharide core region biosynthetic process"/>
    <property type="evidence" value="ECO:0007669"/>
    <property type="project" value="TreeGrafter"/>
</dbReference>
<evidence type="ECO:0000313" key="15">
    <source>
        <dbReference type="Proteomes" id="UP000305398"/>
    </source>
</evidence>
<dbReference type="InterPro" id="IPR003758">
    <property type="entry name" value="LpxK"/>
</dbReference>
<evidence type="ECO:0000313" key="14">
    <source>
        <dbReference type="EMBL" id="QDA61849.1"/>
    </source>
</evidence>
<protein>
    <recommendedName>
        <fullName evidence="4 13">Tetraacyldisaccharide 4'-kinase</fullName>
        <ecNumber evidence="3 13">2.7.1.130</ecNumber>
    </recommendedName>
    <alternativeName>
        <fullName evidence="12 13">Lipid A 4'-kinase</fullName>
    </alternativeName>
</protein>
<dbReference type="GO" id="GO:0005524">
    <property type="term" value="F:ATP binding"/>
    <property type="evidence" value="ECO:0007669"/>
    <property type="project" value="UniProtKB-UniRule"/>
</dbReference>
<keyword evidence="15" id="KW-1185">Reference proteome</keyword>
<dbReference type="SUPFAM" id="SSF52540">
    <property type="entry name" value="P-loop containing nucleoside triphosphate hydrolases"/>
    <property type="match status" value="1"/>
</dbReference>
<dbReference type="EC" id="2.7.1.130" evidence="3 13"/>
<evidence type="ECO:0000256" key="12">
    <source>
        <dbReference type="ARBA" id="ARBA00029757"/>
    </source>
</evidence>
<comment type="pathway">
    <text evidence="2 13">Glycolipid biosynthesis; lipid IV(A) biosynthesis; lipid IV(A) from (3R)-3-hydroxytetradecanoyl-[acyl-carrier-protein] and UDP-N-acetyl-alpha-D-glucosamine: step 6/6.</text>
</comment>
<dbReference type="InterPro" id="IPR027417">
    <property type="entry name" value="P-loop_NTPase"/>
</dbReference>
<dbReference type="GO" id="GO:0009245">
    <property type="term" value="P:lipid A biosynthetic process"/>
    <property type="evidence" value="ECO:0007669"/>
    <property type="project" value="UniProtKB-UniRule"/>
</dbReference>
<dbReference type="EMBL" id="CP040896">
    <property type="protein sequence ID" value="QDA61849.1"/>
    <property type="molecule type" value="Genomic_DNA"/>
</dbReference>
<evidence type="ECO:0000256" key="4">
    <source>
        <dbReference type="ARBA" id="ARBA00016436"/>
    </source>
</evidence>
<dbReference type="PANTHER" id="PTHR42724">
    <property type="entry name" value="TETRAACYLDISACCHARIDE 4'-KINASE"/>
    <property type="match status" value="1"/>
</dbReference>